<accession>A0AA47N1D0</accession>
<gene>
    <name evidence="7" type="primary">ppp1r3b</name>
    <name evidence="7" type="ORF">N1851_008302</name>
</gene>
<dbReference type="AlphaFoldDB" id="A0AA47N1D0"/>
<dbReference type="Proteomes" id="UP001174136">
    <property type="component" value="Unassembled WGS sequence"/>
</dbReference>
<feature type="compositionally biased region" description="Low complexity" evidence="5">
    <location>
        <begin position="72"/>
        <end position="81"/>
    </location>
</feature>
<dbReference type="InterPro" id="IPR038175">
    <property type="entry name" value="CBM21_dom_sf"/>
</dbReference>
<dbReference type="GO" id="GO:0005979">
    <property type="term" value="P:regulation of glycogen biosynthetic process"/>
    <property type="evidence" value="ECO:0007669"/>
    <property type="project" value="TreeGrafter"/>
</dbReference>
<keyword evidence="8" id="KW-1185">Reference proteome</keyword>
<evidence type="ECO:0000256" key="5">
    <source>
        <dbReference type="SAM" id="MobiDB-lite"/>
    </source>
</evidence>
<dbReference type="PANTHER" id="PTHR12307:SF13">
    <property type="entry name" value="PROTEIN PHOSPHATASE 1 REGULATORY SUBUNIT 3B"/>
    <property type="match status" value="1"/>
</dbReference>
<comment type="subunit">
    <text evidence="3">Interacts with glycogen, PPP1CC catalytic subunit of PP1 and PYGL. Associates with glycogen particles. Forms complexes with debranching enzyme, glycogen phosphorylase, glycogen synthase and phosphorylase kinase which is necessary for its regulation of PP1 activity.</text>
</comment>
<evidence type="ECO:0000256" key="4">
    <source>
        <dbReference type="PIRNR" id="PIRNR038207"/>
    </source>
</evidence>
<dbReference type="PANTHER" id="PTHR12307">
    <property type="entry name" value="PROTEIN PHOSPHATASE 1 REGULATORY SUBUNIT"/>
    <property type="match status" value="1"/>
</dbReference>
<dbReference type="InterPro" id="IPR005036">
    <property type="entry name" value="CBM21_dom"/>
</dbReference>
<sequence length="319" mass="36233">MVVVVVNNAEIMRKEVASSTQLALNFPGKAKMPIDPVLPLYRSNEDHGYSETPKPCASPTLTFARSRGCDPSSGGRNARNNNSDDRKAKKKKVSFADHRGLSLTRVKTFSESKDPIETPRSVQALVAPQDRDQEGDQDRLVLDFAQPSSDYLRFRRRLERGHVCLEQCVLKERTLAGTVRVRNLSFEKAVHVRITFDAWRSHRDVACAYVLSTYPDSEHDTFSFEVTLPDAAPAQTADGRIEFAICYEARGAVHWDSNQGENYRVVWSSNQNQQNQHLERRRSSDLGIHFDRYGSPTCSHGLFPDWRCYAVYENIGPYY</sequence>
<dbReference type="Gene3D" id="2.60.40.2440">
    <property type="entry name" value="Carbohydrate binding type-21 domain"/>
    <property type="match status" value="1"/>
</dbReference>
<evidence type="ECO:0000313" key="8">
    <source>
        <dbReference type="Proteomes" id="UP001174136"/>
    </source>
</evidence>
<dbReference type="InterPro" id="IPR017434">
    <property type="entry name" value="Pase-1_reg-su_3B/C/D_met"/>
</dbReference>
<dbReference type="PROSITE" id="PS51159">
    <property type="entry name" value="CBM21"/>
    <property type="match status" value="1"/>
</dbReference>
<dbReference type="GO" id="GO:0008157">
    <property type="term" value="F:protein phosphatase 1 binding"/>
    <property type="evidence" value="ECO:0007669"/>
    <property type="project" value="TreeGrafter"/>
</dbReference>
<comment type="caution">
    <text evidence="7">The sequence shown here is derived from an EMBL/GenBank/DDBJ whole genome shotgun (WGS) entry which is preliminary data.</text>
</comment>
<dbReference type="InterPro" id="IPR050782">
    <property type="entry name" value="PP1_regulatory_subunit_3"/>
</dbReference>
<dbReference type="GO" id="GO:2001069">
    <property type="term" value="F:glycogen binding"/>
    <property type="evidence" value="ECO:0007669"/>
    <property type="project" value="TreeGrafter"/>
</dbReference>
<dbReference type="GO" id="GO:0000164">
    <property type="term" value="C:protein phosphatase type 1 complex"/>
    <property type="evidence" value="ECO:0007669"/>
    <property type="project" value="TreeGrafter"/>
</dbReference>
<feature type="domain" description="CBM21" evidence="6">
    <location>
        <begin position="155"/>
        <end position="266"/>
    </location>
</feature>
<protein>
    <recommendedName>
        <fullName evidence="4">Protein phosphatase 1 regulatory subunit</fullName>
    </recommendedName>
</protein>
<feature type="region of interest" description="Disordered" evidence="5">
    <location>
        <begin position="45"/>
        <end position="95"/>
    </location>
</feature>
<evidence type="ECO:0000259" key="6">
    <source>
        <dbReference type="PROSITE" id="PS51159"/>
    </source>
</evidence>
<evidence type="ECO:0000313" key="7">
    <source>
        <dbReference type="EMBL" id="KAK0150598.1"/>
    </source>
</evidence>
<dbReference type="Pfam" id="PF03370">
    <property type="entry name" value="CBM_21"/>
    <property type="match status" value="1"/>
</dbReference>
<dbReference type="GO" id="GO:0005977">
    <property type="term" value="P:glycogen metabolic process"/>
    <property type="evidence" value="ECO:0007669"/>
    <property type="project" value="UniProtKB-KW"/>
</dbReference>
<proteinExistence type="predicted"/>
<evidence type="ECO:0000256" key="2">
    <source>
        <dbReference type="ARBA" id="ARBA00023277"/>
    </source>
</evidence>
<name>A0AA47N1D0_MERPO</name>
<reference evidence="7" key="1">
    <citation type="journal article" date="2023" name="Front. Mar. Sci.">
        <title>A new Merluccius polli reference genome to investigate the effects of global change in West African waters.</title>
        <authorList>
            <person name="Mateo J.L."/>
            <person name="Blanco-Fernandez C."/>
            <person name="Garcia-Vazquez E."/>
            <person name="Machado-Schiaffino G."/>
        </authorList>
    </citation>
    <scope>NUCLEOTIDE SEQUENCE</scope>
    <source>
        <strain evidence="7">C29</strain>
        <tissue evidence="7">Fin</tissue>
    </source>
</reference>
<keyword evidence="2 4" id="KW-0119">Carbohydrate metabolism</keyword>
<organism evidence="7 8">
    <name type="scientific">Merluccius polli</name>
    <name type="common">Benguela hake</name>
    <name type="synonym">Merluccius cadenati</name>
    <dbReference type="NCBI Taxonomy" id="89951"/>
    <lineage>
        <taxon>Eukaryota</taxon>
        <taxon>Metazoa</taxon>
        <taxon>Chordata</taxon>
        <taxon>Craniata</taxon>
        <taxon>Vertebrata</taxon>
        <taxon>Euteleostomi</taxon>
        <taxon>Actinopterygii</taxon>
        <taxon>Neopterygii</taxon>
        <taxon>Teleostei</taxon>
        <taxon>Neoteleostei</taxon>
        <taxon>Acanthomorphata</taxon>
        <taxon>Zeiogadaria</taxon>
        <taxon>Gadariae</taxon>
        <taxon>Gadiformes</taxon>
        <taxon>Gadoidei</taxon>
        <taxon>Merlucciidae</taxon>
        <taxon>Merluccius</taxon>
    </lineage>
</organism>
<evidence type="ECO:0000256" key="1">
    <source>
        <dbReference type="ARBA" id="ARBA00022600"/>
    </source>
</evidence>
<keyword evidence="1 4" id="KW-0321">Glycogen metabolism</keyword>
<evidence type="ECO:0000256" key="3">
    <source>
        <dbReference type="ARBA" id="ARBA00025949"/>
    </source>
</evidence>
<dbReference type="EMBL" id="JAOPHQ010001458">
    <property type="protein sequence ID" value="KAK0150598.1"/>
    <property type="molecule type" value="Genomic_DNA"/>
</dbReference>
<dbReference type="PIRSF" id="PIRSF038207">
    <property type="entry name" value="PP1_GT_animal"/>
    <property type="match status" value="1"/>
</dbReference>